<dbReference type="InterPro" id="IPR013653">
    <property type="entry name" value="GCN5-like_dom"/>
</dbReference>
<accession>A0ABY9HW92</accession>
<keyword evidence="1 5" id="KW-0808">Transferase</keyword>
<dbReference type="Proteomes" id="UP001229952">
    <property type="component" value="Chromosome"/>
</dbReference>
<protein>
    <submittedName>
        <fullName evidence="5">GNAT family N-acetyltransferase</fullName>
        <ecNumber evidence="5">2.3.1.-</ecNumber>
    </submittedName>
</protein>
<reference evidence="5 6" key="1">
    <citation type="submission" date="2023-03" db="EMBL/GenBank/DDBJ databases">
        <title>Isolation and description of six Streptomyces strains from soil environments, able to metabolize different microbial glucans.</title>
        <authorList>
            <person name="Widen T."/>
            <person name="Larsbrink J."/>
        </authorList>
    </citation>
    <scope>NUCLEOTIDE SEQUENCE [LARGE SCALE GENOMIC DNA]</scope>
    <source>
        <strain evidence="5 6">Mut2</strain>
    </source>
</reference>
<organism evidence="5 6">
    <name type="scientific">Streptomyces laculatispora</name>
    <dbReference type="NCBI Taxonomy" id="887464"/>
    <lineage>
        <taxon>Bacteria</taxon>
        <taxon>Bacillati</taxon>
        <taxon>Actinomycetota</taxon>
        <taxon>Actinomycetes</taxon>
        <taxon>Kitasatosporales</taxon>
        <taxon>Streptomycetaceae</taxon>
        <taxon>Streptomyces</taxon>
    </lineage>
</organism>
<evidence type="ECO:0000256" key="3">
    <source>
        <dbReference type="SAM" id="MobiDB-lite"/>
    </source>
</evidence>
<feature type="compositionally biased region" description="Basic and acidic residues" evidence="3">
    <location>
        <begin position="254"/>
        <end position="263"/>
    </location>
</feature>
<evidence type="ECO:0000256" key="2">
    <source>
        <dbReference type="ARBA" id="ARBA00023315"/>
    </source>
</evidence>
<evidence type="ECO:0000256" key="1">
    <source>
        <dbReference type="ARBA" id="ARBA00022679"/>
    </source>
</evidence>
<feature type="domain" description="N-acetyltransferase" evidence="4">
    <location>
        <begin position="110"/>
        <end position="237"/>
    </location>
</feature>
<dbReference type="PANTHER" id="PTHR43420:SF3">
    <property type="entry name" value="N-ACETYLTRANSFERASE DOMAIN-CONTAINING PROTEIN"/>
    <property type="match status" value="1"/>
</dbReference>
<keyword evidence="2 5" id="KW-0012">Acyltransferase</keyword>
<dbReference type="EMBL" id="CP120992">
    <property type="protein sequence ID" value="WLQ38835.1"/>
    <property type="molecule type" value="Genomic_DNA"/>
</dbReference>
<dbReference type="GO" id="GO:0016746">
    <property type="term" value="F:acyltransferase activity"/>
    <property type="evidence" value="ECO:0007669"/>
    <property type="project" value="UniProtKB-KW"/>
</dbReference>
<dbReference type="CDD" id="cd04301">
    <property type="entry name" value="NAT_SF"/>
    <property type="match status" value="1"/>
</dbReference>
<evidence type="ECO:0000313" key="6">
    <source>
        <dbReference type="Proteomes" id="UP001229952"/>
    </source>
</evidence>
<dbReference type="Pfam" id="PF08445">
    <property type="entry name" value="FR47"/>
    <property type="match status" value="1"/>
</dbReference>
<keyword evidence="6" id="KW-1185">Reference proteome</keyword>
<evidence type="ECO:0000313" key="5">
    <source>
        <dbReference type="EMBL" id="WLQ38835.1"/>
    </source>
</evidence>
<evidence type="ECO:0000259" key="4">
    <source>
        <dbReference type="PROSITE" id="PS51186"/>
    </source>
</evidence>
<dbReference type="InterPro" id="IPR016181">
    <property type="entry name" value="Acyl_CoA_acyltransferase"/>
</dbReference>
<dbReference type="InterPro" id="IPR000182">
    <property type="entry name" value="GNAT_dom"/>
</dbReference>
<dbReference type="InterPro" id="IPR050680">
    <property type="entry name" value="YpeA/RimI_acetyltransf"/>
</dbReference>
<feature type="region of interest" description="Disordered" evidence="3">
    <location>
        <begin position="235"/>
        <end position="271"/>
    </location>
</feature>
<dbReference type="SUPFAM" id="SSF55729">
    <property type="entry name" value="Acyl-CoA N-acyltransferases (Nat)"/>
    <property type="match status" value="1"/>
</dbReference>
<dbReference type="EC" id="2.3.1.-" evidence="5"/>
<name>A0ABY9HW92_9ACTN</name>
<dbReference type="RefSeq" id="WP_306085514.1">
    <property type="nucleotide sequence ID" value="NZ_CP120992.1"/>
</dbReference>
<sequence length="271" mass="28842">MSTSVHHAPPPSPTEPHILDNAAWAALTGPHADLAERLGRAARYPTDISPFSALADPADPRAWGDLAALVGPGTATPVSGARGVPEGWTIERSGDGVQLVDTALYAEPAPETERLGPADVPEILDLVALARPGPFLPRTIELGSYLGIRDRGRLIALAGERLRLPGWTEISAVCTHPDHRGRGLATRLVRAVAAGIRERGDTPFLHAAASNTHAIRLYESIGFTLRRRTRFLLVRAPGGQPETRGPGEPGARQPEVRGSREQEAGQPEETA</sequence>
<proteinExistence type="predicted"/>
<dbReference type="PANTHER" id="PTHR43420">
    <property type="entry name" value="ACETYLTRANSFERASE"/>
    <property type="match status" value="1"/>
</dbReference>
<gene>
    <name evidence="5" type="ORF">P8A22_01510</name>
</gene>
<dbReference type="Gene3D" id="3.40.630.30">
    <property type="match status" value="1"/>
</dbReference>
<dbReference type="PROSITE" id="PS51186">
    <property type="entry name" value="GNAT"/>
    <property type="match status" value="1"/>
</dbReference>